<dbReference type="Proteomes" id="UP000276178">
    <property type="component" value="Unassembled WGS sequence"/>
</dbReference>
<keyword evidence="2" id="KW-0560">Oxidoreductase</keyword>
<dbReference type="Gene3D" id="3.40.50.720">
    <property type="entry name" value="NAD(P)-binding Rossmann-like Domain"/>
    <property type="match status" value="1"/>
</dbReference>
<evidence type="ECO:0000256" key="2">
    <source>
        <dbReference type="ARBA" id="ARBA00023002"/>
    </source>
</evidence>
<accession>A0A3M8ASC2</accession>
<dbReference type="RefSeq" id="WP_026557048.1">
    <property type="nucleotide sequence ID" value="NZ_CP026363.1"/>
</dbReference>
<dbReference type="GO" id="GO:0016491">
    <property type="term" value="F:oxidoreductase activity"/>
    <property type="evidence" value="ECO:0007669"/>
    <property type="project" value="UniProtKB-KW"/>
</dbReference>
<evidence type="ECO:0000313" key="4">
    <source>
        <dbReference type="EMBL" id="RNB53445.1"/>
    </source>
</evidence>
<dbReference type="SUPFAM" id="SSF51735">
    <property type="entry name" value="NAD(P)-binding Rossmann-fold domains"/>
    <property type="match status" value="1"/>
</dbReference>
<name>A0A3M8ASC2_9BACL</name>
<dbReference type="AlphaFoldDB" id="A0A3M8ASC2"/>
<dbReference type="EMBL" id="RHHN01000048">
    <property type="protein sequence ID" value="RNB53445.1"/>
    <property type="molecule type" value="Genomic_DNA"/>
</dbReference>
<evidence type="ECO:0000313" key="6">
    <source>
        <dbReference type="Proteomes" id="UP000317180"/>
    </source>
</evidence>
<dbReference type="Proteomes" id="UP000317180">
    <property type="component" value="Unassembled WGS sequence"/>
</dbReference>
<dbReference type="InterPro" id="IPR002347">
    <property type="entry name" value="SDR_fam"/>
</dbReference>
<dbReference type="FunFam" id="3.40.50.720:FF:000084">
    <property type="entry name" value="Short-chain dehydrogenase reductase"/>
    <property type="match status" value="1"/>
</dbReference>
<protein>
    <submittedName>
        <fullName evidence="4">3-oxoacyl-ACP reductase FabG</fullName>
    </submittedName>
    <submittedName>
        <fullName evidence="3">Beta-ketoacyl-ACP reductase</fullName>
    </submittedName>
</protein>
<reference evidence="3 6" key="2">
    <citation type="submission" date="2019-06" db="EMBL/GenBank/DDBJ databases">
        <title>Whole genome shotgun sequence of Brevibacillus agri NBRC 15538.</title>
        <authorList>
            <person name="Hosoyama A."/>
            <person name="Uohara A."/>
            <person name="Ohji S."/>
            <person name="Ichikawa N."/>
        </authorList>
    </citation>
    <scope>NUCLEOTIDE SEQUENCE [LARGE SCALE GENOMIC DNA]</scope>
    <source>
        <strain evidence="3 6">NBRC 15538</strain>
    </source>
</reference>
<keyword evidence="6" id="KW-1185">Reference proteome</keyword>
<reference evidence="4 5" key="1">
    <citation type="submission" date="2018-10" db="EMBL/GenBank/DDBJ databases">
        <title>Phylogenomics of Brevibacillus.</title>
        <authorList>
            <person name="Dunlap C."/>
        </authorList>
    </citation>
    <scope>NUCLEOTIDE SEQUENCE [LARGE SCALE GENOMIC DNA]</scope>
    <source>
        <strain evidence="4 5">NRRL NRS 1219</strain>
    </source>
</reference>
<dbReference type="InterPro" id="IPR050259">
    <property type="entry name" value="SDR"/>
</dbReference>
<comment type="caution">
    <text evidence="4">The sequence shown here is derived from an EMBL/GenBank/DDBJ whole genome shotgun (WGS) entry which is preliminary data.</text>
</comment>
<evidence type="ECO:0000256" key="1">
    <source>
        <dbReference type="ARBA" id="ARBA00006484"/>
    </source>
</evidence>
<dbReference type="PANTHER" id="PTHR42879">
    <property type="entry name" value="3-OXOACYL-(ACYL-CARRIER-PROTEIN) REDUCTASE"/>
    <property type="match status" value="1"/>
</dbReference>
<dbReference type="Pfam" id="PF13561">
    <property type="entry name" value="adh_short_C2"/>
    <property type="match status" value="1"/>
</dbReference>
<proteinExistence type="inferred from homology"/>
<evidence type="ECO:0000313" key="3">
    <source>
        <dbReference type="EMBL" id="GED24168.1"/>
    </source>
</evidence>
<dbReference type="GeneID" id="82812120"/>
<dbReference type="OrthoDB" id="9803333at2"/>
<gene>
    <name evidence="3" type="ORF">BAG01nite_02700</name>
    <name evidence="4" type="ORF">EB820_16480</name>
</gene>
<dbReference type="NCBIfam" id="NF005559">
    <property type="entry name" value="PRK07231.1"/>
    <property type="match status" value="1"/>
</dbReference>
<organism evidence="4 5">
    <name type="scientific">Brevibacillus agri</name>
    <dbReference type="NCBI Taxonomy" id="51101"/>
    <lineage>
        <taxon>Bacteria</taxon>
        <taxon>Bacillati</taxon>
        <taxon>Bacillota</taxon>
        <taxon>Bacilli</taxon>
        <taxon>Bacillales</taxon>
        <taxon>Paenibacillaceae</taxon>
        <taxon>Brevibacillus</taxon>
    </lineage>
</organism>
<dbReference type="GO" id="GO:0008206">
    <property type="term" value="P:bile acid metabolic process"/>
    <property type="evidence" value="ECO:0007669"/>
    <property type="project" value="UniProtKB-ARBA"/>
</dbReference>
<dbReference type="PANTHER" id="PTHR42879:SF2">
    <property type="entry name" value="3-OXOACYL-[ACYL-CARRIER-PROTEIN] REDUCTASE FABG"/>
    <property type="match status" value="1"/>
</dbReference>
<dbReference type="PRINTS" id="PR00081">
    <property type="entry name" value="GDHRDH"/>
</dbReference>
<dbReference type="InterPro" id="IPR036291">
    <property type="entry name" value="NAD(P)-bd_dom_sf"/>
</dbReference>
<dbReference type="EMBL" id="BJOD01000001">
    <property type="protein sequence ID" value="GED24168.1"/>
    <property type="molecule type" value="Genomic_DNA"/>
</dbReference>
<evidence type="ECO:0000313" key="5">
    <source>
        <dbReference type="Proteomes" id="UP000276178"/>
    </source>
</evidence>
<dbReference type="PRINTS" id="PR00080">
    <property type="entry name" value="SDRFAMILY"/>
</dbReference>
<comment type="similarity">
    <text evidence="1">Belongs to the short-chain dehydrogenases/reductases (SDR) family.</text>
</comment>
<sequence>MDFGIKGKSAIITGASRGVGRAIALALAKEGAKVVINYNRSADSANEAADLIRQKGGECITIQADIGKKEECDRLMAEATAAFGSVDILVNNAGVWPKNWVTDISLAEWNHTMDVNLTSVFLTCQSFVHHLLAEKRRGKILNVTSQAAFHGSTTGHAHYAASKAGVVAFTVSLAREVAKQGINVNALALGIVETDMIKADLELKKDYYVNRIPLGRVAKPEEIADIAAFLVSEKANYITGATMDATGGMLMR</sequence>